<reference evidence="3 4" key="1">
    <citation type="submission" date="2022-01" db="EMBL/GenBank/DDBJ databases">
        <authorList>
            <person name="Won M."/>
            <person name="Kim S.-J."/>
            <person name="Kwon S.-W."/>
        </authorList>
    </citation>
    <scope>NUCLEOTIDE SEQUENCE [LARGE SCALE GENOMIC DNA]</scope>
    <source>
        <strain evidence="3 4">KCTC 23505</strain>
    </source>
</reference>
<evidence type="ECO:0000313" key="4">
    <source>
        <dbReference type="Proteomes" id="UP001521209"/>
    </source>
</evidence>
<dbReference type="CDD" id="cd02440">
    <property type="entry name" value="AdoMet_MTases"/>
    <property type="match status" value="1"/>
</dbReference>
<dbReference type="Gene3D" id="3.40.50.150">
    <property type="entry name" value="Vaccinia Virus protein VP39"/>
    <property type="match status" value="1"/>
</dbReference>
<dbReference type="GO" id="GO:0008168">
    <property type="term" value="F:methyltransferase activity"/>
    <property type="evidence" value="ECO:0007669"/>
    <property type="project" value="UniProtKB-KW"/>
</dbReference>
<dbReference type="Proteomes" id="UP001521209">
    <property type="component" value="Unassembled WGS sequence"/>
</dbReference>
<evidence type="ECO:0000256" key="1">
    <source>
        <dbReference type="ARBA" id="ARBA00022679"/>
    </source>
</evidence>
<sequence length="252" mass="28109">MINIQYIDPMPPESLRGRVSGSVDEDWFDKSGRLTVGEWSKALASQGMMFQDFHTIIDFGCGCGRAIRYLRKQITPAQRLIGLDPDKEATDWLAKNVSGVTAHALDDLPPAQQVASGSVDLILSHSVFTHLPEDVQFAWLSELARMLKSGGLLIASIHGAKVIDDYARSLIELGMNDASAHFSAEIKARGFFHVVGKNAFEEALPSYYGAAFHEMPYVLEHWTKDFEIKAWFPTFALNHQDVLILCRRSLTI</sequence>
<accession>A0ABS9E188</accession>
<keyword evidence="1" id="KW-0808">Transferase</keyword>
<comment type="caution">
    <text evidence="3">The sequence shown here is derived from an EMBL/GenBank/DDBJ whole genome shotgun (WGS) entry which is preliminary data.</text>
</comment>
<gene>
    <name evidence="3" type="ORF">L2A60_15960</name>
</gene>
<dbReference type="GO" id="GO:0032259">
    <property type="term" value="P:methylation"/>
    <property type="evidence" value="ECO:0007669"/>
    <property type="project" value="UniProtKB-KW"/>
</dbReference>
<dbReference type="EMBL" id="JAKGBZ010000041">
    <property type="protein sequence ID" value="MCF3948170.1"/>
    <property type="molecule type" value="Genomic_DNA"/>
</dbReference>
<dbReference type="PANTHER" id="PTHR43861">
    <property type="entry name" value="TRANS-ACONITATE 2-METHYLTRANSFERASE-RELATED"/>
    <property type="match status" value="1"/>
</dbReference>
<protein>
    <submittedName>
        <fullName evidence="3">Class I SAM-dependent methyltransferase</fullName>
    </submittedName>
</protein>
<evidence type="ECO:0000259" key="2">
    <source>
        <dbReference type="Pfam" id="PF13649"/>
    </source>
</evidence>
<proteinExistence type="predicted"/>
<evidence type="ECO:0000313" key="3">
    <source>
        <dbReference type="EMBL" id="MCF3948170.1"/>
    </source>
</evidence>
<feature type="domain" description="Methyltransferase" evidence="2">
    <location>
        <begin position="56"/>
        <end position="151"/>
    </location>
</feature>
<dbReference type="RefSeq" id="WP_235705455.1">
    <property type="nucleotide sequence ID" value="NZ_JAKGBZ010000041.1"/>
</dbReference>
<dbReference type="SUPFAM" id="SSF53335">
    <property type="entry name" value="S-adenosyl-L-methionine-dependent methyltransferases"/>
    <property type="match status" value="1"/>
</dbReference>
<dbReference type="PANTHER" id="PTHR43861:SF3">
    <property type="entry name" value="PUTATIVE (AFU_ORTHOLOGUE AFUA_2G14390)-RELATED"/>
    <property type="match status" value="1"/>
</dbReference>
<keyword evidence="4" id="KW-1185">Reference proteome</keyword>
<keyword evidence="3" id="KW-0489">Methyltransferase</keyword>
<name>A0ABS9E188_9PROT</name>
<dbReference type="InterPro" id="IPR041698">
    <property type="entry name" value="Methyltransf_25"/>
</dbReference>
<organism evidence="3 4">
    <name type="scientific">Acidiphilium iwatense</name>
    <dbReference type="NCBI Taxonomy" id="768198"/>
    <lineage>
        <taxon>Bacteria</taxon>
        <taxon>Pseudomonadati</taxon>
        <taxon>Pseudomonadota</taxon>
        <taxon>Alphaproteobacteria</taxon>
        <taxon>Acetobacterales</taxon>
        <taxon>Acidocellaceae</taxon>
        <taxon>Acidiphilium</taxon>
    </lineage>
</organism>
<dbReference type="Pfam" id="PF13649">
    <property type="entry name" value="Methyltransf_25"/>
    <property type="match status" value="1"/>
</dbReference>
<dbReference type="InterPro" id="IPR029063">
    <property type="entry name" value="SAM-dependent_MTases_sf"/>
</dbReference>